<feature type="region of interest" description="Disordered" evidence="1">
    <location>
        <begin position="174"/>
        <end position="220"/>
    </location>
</feature>
<feature type="compositionally biased region" description="Basic residues" evidence="1">
    <location>
        <begin position="59"/>
        <end position="69"/>
    </location>
</feature>
<gene>
    <name evidence="3" type="ORF">J4557_29010</name>
</gene>
<dbReference type="Pfam" id="PF05257">
    <property type="entry name" value="CHAP"/>
    <property type="match status" value="1"/>
</dbReference>
<reference evidence="3 4" key="1">
    <citation type="submission" date="2021-03" db="EMBL/GenBank/DDBJ databases">
        <authorList>
            <person name="Kanchanasin P."/>
            <person name="Saeng-In P."/>
            <person name="Phongsopitanun W."/>
            <person name="Yuki M."/>
            <person name="Kudo T."/>
            <person name="Ohkuma M."/>
            <person name="Tanasupawat S."/>
        </authorList>
    </citation>
    <scope>NUCLEOTIDE SEQUENCE [LARGE SCALE GENOMIC DNA]</scope>
    <source>
        <strain evidence="3 4">L46</strain>
    </source>
</reference>
<evidence type="ECO:0000313" key="3">
    <source>
        <dbReference type="EMBL" id="MBO2441571.1"/>
    </source>
</evidence>
<evidence type="ECO:0000313" key="4">
    <source>
        <dbReference type="Proteomes" id="UP000666915"/>
    </source>
</evidence>
<feature type="compositionally biased region" description="Low complexity" evidence="1">
    <location>
        <begin position="98"/>
        <end position="117"/>
    </location>
</feature>
<feature type="region of interest" description="Disordered" evidence="1">
    <location>
        <begin position="97"/>
        <end position="127"/>
    </location>
</feature>
<organism evidence="3 4">
    <name type="scientific">Actinomadura nitritigenes</name>
    <dbReference type="NCBI Taxonomy" id="134602"/>
    <lineage>
        <taxon>Bacteria</taxon>
        <taxon>Bacillati</taxon>
        <taxon>Actinomycetota</taxon>
        <taxon>Actinomycetes</taxon>
        <taxon>Streptosporangiales</taxon>
        <taxon>Thermomonosporaceae</taxon>
        <taxon>Actinomadura</taxon>
    </lineage>
</organism>
<dbReference type="InterPro" id="IPR038765">
    <property type="entry name" value="Papain-like_cys_pep_sf"/>
</dbReference>
<feature type="region of interest" description="Disordered" evidence="1">
    <location>
        <begin position="1"/>
        <end position="83"/>
    </location>
</feature>
<comment type="caution">
    <text evidence="3">The sequence shown here is derived from an EMBL/GenBank/DDBJ whole genome shotgun (WGS) entry which is preliminary data.</text>
</comment>
<evidence type="ECO:0000256" key="1">
    <source>
        <dbReference type="SAM" id="MobiDB-lite"/>
    </source>
</evidence>
<dbReference type="EMBL" id="JAGEOK010000020">
    <property type="protein sequence ID" value="MBO2441571.1"/>
    <property type="molecule type" value="Genomic_DNA"/>
</dbReference>
<feature type="domain" description="Peptidase C51" evidence="2">
    <location>
        <begin position="268"/>
        <end position="353"/>
    </location>
</feature>
<protein>
    <submittedName>
        <fullName evidence="3">CHAP domain-containing protein</fullName>
    </submittedName>
</protein>
<dbReference type="Gene3D" id="3.90.1720.10">
    <property type="entry name" value="endopeptidase domain like (from Nostoc punctiforme)"/>
    <property type="match status" value="1"/>
</dbReference>
<dbReference type="SUPFAM" id="SSF54001">
    <property type="entry name" value="Cysteine proteinases"/>
    <property type="match status" value="1"/>
</dbReference>
<feature type="compositionally biased region" description="Low complexity" evidence="1">
    <location>
        <begin position="70"/>
        <end position="80"/>
    </location>
</feature>
<name>A0ABS3R600_9ACTN</name>
<feature type="compositionally biased region" description="Low complexity" evidence="1">
    <location>
        <begin position="184"/>
        <end position="198"/>
    </location>
</feature>
<dbReference type="InterPro" id="IPR007921">
    <property type="entry name" value="CHAP_dom"/>
</dbReference>
<evidence type="ECO:0000259" key="2">
    <source>
        <dbReference type="Pfam" id="PF05257"/>
    </source>
</evidence>
<proteinExistence type="predicted"/>
<dbReference type="Proteomes" id="UP000666915">
    <property type="component" value="Unassembled WGS sequence"/>
</dbReference>
<sequence length="378" mass="38934">MSPRGESACPQAVGRLPRPNPSANPVGGHGSQGDPPVAGKHRKASPTSDTTPITPVRRTPGHHAARARKAGPAAKAGFAADTAPPTRVITAQVLSETPAPKAAPGAGGETAPAASAGGRHRRSGRTVAWRTTGGVLIGAAVLGTAVATAQASVLPFGGPEPAKPAAAADLAIARAPQKHASQSRTPQAQAPTKAAPRRGTASAPKAAAPKERSKKSRPTAEAAIELARSQVGTTPDDSGDTKFGDWYEGTERAQETVARDGGSVQEYSDAEWCDMFISWVGDKLGFTDQIGSDAWTVAHAQWFQDNGRWGDTPKPGAIVFFSWSGGKSADDIQHVGMVIKDDGDGTIQTVEGNTGNSVQVKERSTDSVVGYGYPDYAS</sequence>
<accession>A0ABS3R600</accession>
<keyword evidence="4" id="KW-1185">Reference proteome</keyword>
<feature type="region of interest" description="Disordered" evidence="1">
    <location>
        <begin position="226"/>
        <end position="245"/>
    </location>
</feature>